<feature type="region of interest" description="Disordered" evidence="4">
    <location>
        <begin position="1"/>
        <end position="41"/>
    </location>
</feature>
<feature type="transmembrane region" description="Helical" evidence="5">
    <location>
        <begin position="365"/>
        <end position="383"/>
    </location>
</feature>
<dbReference type="CDD" id="cd06225">
    <property type="entry name" value="HAMP"/>
    <property type="match status" value="1"/>
</dbReference>
<evidence type="ECO:0000259" key="7">
    <source>
        <dbReference type="PROSITE" id="PS50885"/>
    </source>
</evidence>
<dbReference type="InterPro" id="IPR003660">
    <property type="entry name" value="HAMP_dom"/>
</dbReference>
<keyword evidence="9" id="KW-1185">Reference proteome</keyword>
<evidence type="ECO:0000313" key="9">
    <source>
        <dbReference type="Proteomes" id="UP001595979"/>
    </source>
</evidence>
<protein>
    <submittedName>
        <fullName evidence="8">Methyl-accepting chemotaxis protein</fullName>
    </submittedName>
</protein>
<feature type="domain" description="Methyl-accepting transducer" evidence="6">
    <location>
        <begin position="502"/>
        <end position="738"/>
    </location>
</feature>
<accession>A0ABW1DKF4</accession>
<evidence type="ECO:0000256" key="4">
    <source>
        <dbReference type="SAM" id="MobiDB-lite"/>
    </source>
</evidence>
<keyword evidence="5" id="KW-1133">Transmembrane helix</keyword>
<keyword evidence="5" id="KW-0812">Transmembrane</keyword>
<evidence type="ECO:0000256" key="1">
    <source>
        <dbReference type="ARBA" id="ARBA00023224"/>
    </source>
</evidence>
<dbReference type="PROSITE" id="PS50885">
    <property type="entry name" value="HAMP"/>
    <property type="match status" value="2"/>
</dbReference>
<dbReference type="Gene3D" id="6.10.340.10">
    <property type="match status" value="1"/>
</dbReference>
<proteinExistence type="inferred from homology"/>
<keyword evidence="1 3" id="KW-0807">Transducer</keyword>
<organism evidence="8 9">
    <name type="scientific">Deinococcus petrolearius</name>
    <dbReference type="NCBI Taxonomy" id="1751295"/>
    <lineage>
        <taxon>Bacteria</taxon>
        <taxon>Thermotogati</taxon>
        <taxon>Deinococcota</taxon>
        <taxon>Deinococci</taxon>
        <taxon>Deinococcales</taxon>
        <taxon>Deinococcaceae</taxon>
        <taxon>Deinococcus</taxon>
    </lineage>
</organism>
<dbReference type="RefSeq" id="WP_380049762.1">
    <property type="nucleotide sequence ID" value="NZ_JBHSOH010000014.1"/>
</dbReference>
<dbReference type="SMART" id="SM00304">
    <property type="entry name" value="HAMP"/>
    <property type="match status" value="2"/>
</dbReference>
<name>A0ABW1DKF4_9DEIO</name>
<evidence type="ECO:0000313" key="8">
    <source>
        <dbReference type="EMBL" id="MFC5849087.1"/>
    </source>
</evidence>
<sequence length="776" mass="81310">MSQNARLDPTTAAPLLPGKTGAPARSPARVRTPRPPAGERSTLLGRLSVGQKLALAGLLLGVPFVLTNVAQLRGGQAQVRQLQTQLGGQQLLVPLLEVLQNTQQVQLSSVQVLQGETGAQAANTQQLQALEKAFKALSAAAAAQGLDSLAAEVKQTQQNLDTLRWSVESASVTAAEAQKAYSDVLQTSVTPLFTRVAVAKGLNVTADPRLAALFNLTTTTLPENMALAGSVVAGTSPVLERLGARGSVIDARNRADARVVWESAYQAATKITANLTAATALSPDLKSALGPAAQKLQASADDVFNGLNDGLIVPERLSITSAELAQLSPAYLGALYGTFKQSVGTLGNILNADVASRTRSLQLSTLLLVLGTLLVAGLLYLIARSITGPLGTLTSASRRLAAGDLQVDVPVTTRDEVGLLTTSFNTAAAQLRENALRVEQERLEAQKLQNNIGEFLDVTMDIAGGDLTRRGQVTEDVLGNVVDSINLMTDELAQVLQEVQQASQSVTGGSQAMLGTTAQIERGTRATVEEARRVSEQAAEVTQAIRAMAQNAQSSAQTAQQALLASQQGQEAVEGTLSGMQNIRREVQGVAKRIKGLGDRSLEIQDIVDTITQITRQTHLLALNASIEAAGAGEAGGRFSIVADEVRKLADTSAQATARIAALIKNVQAEIQDVIASVEDGTREVEQGYRVAGSAGERLRELGVLATQAAQFAELIADSTQSQVRAVEQMGGAVGQIATIAQDSQGSVSRGRAAAEQLEQLSQELGTSLARFRLPA</sequence>
<comment type="similarity">
    <text evidence="2">Belongs to the methyl-accepting chemotaxis (MCP) protein family.</text>
</comment>
<dbReference type="SMART" id="SM00283">
    <property type="entry name" value="MA"/>
    <property type="match status" value="1"/>
</dbReference>
<evidence type="ECO:0000256" key="5">
    <source>
        <dbReference type="SAM" id="Phobius"/>
    </source>
</evidence>
<keyword evidence="5" id="KW-0472">Membrane</keyword>
<evidence type="ECO:0000259" key="6">
    <source>
        <dbReference type="PROSITE" id="PS50111"/>
    </source>
</evidence>
<reference evidence="9" key="1">
    <citation type="journal article" date="2019" name="Int. J. Syst. Evol. Microbiol.">
        <title>The Global Catalogue of Microorganisms (GCM) 10K type strain sequencing project: providing services to taxonomists for standard genome sequencing and annotation.</title>
        <authorList>
            <consortium name="The Broad Institute Genomics Platform"/>
            <consortium name="The Broad Institute Genome Sequencing Center for Infectious Disease"/>
            <person name="Wu L."/>
            <person name="Ma J."/>
        </authorList>
    </citation>
    <scope>NUCLEOTIDE SEQUENCE [LARGE SCALE GENOMIC DNA]</scope>
    <source>
        <strain evidence="9">CGMCC 1.15053</strain>
    </source>
</reference>
<evidence type="ECO:0000256" key="2">
    <source>
        <dbReference type="ARBA" id="ARBA00029447"/>
    </source>
</evidence>
<dbReference type="Pfam" id="PF00015">
    <property type="entry name" value="MCPsignal"/>
    <property type="match status" value="1"/>
</dbReference>
<dbReference type="PANTHER" id="PTHR32089">
    <property type="entry name" value="METHYL-ACCEPTING CHEMOTAXIS PROTEIN MCPB"/>
    <property type="match status" value="1"/>
</dbReference>
<comment type="caution">
    <text evidence="8">The sequence shown here is derived from an EMBL/GenBank/DDBJ whole genome shotgun (WGS) entry which is preliminary data.</text>
</comment>
<dbReference type="SUPFAM" id="SSF58104">
    <property type="entry name" value="Methyl-accepting chemotaxis protein (MCP) signaling domain"/>
    <property type="match status" value="1"/>
</dbReference>
<dbReference type="Gene3D" id="1.10.287.950">
    <property type="entry name" value="Methyl-accepting chemotaxis protein"/>
    <property type="match status" value="1"/>
</dbReference>
<dbReference type="PROSITE" id="PS50111">
    <property type="entry name" value="CHEMOTAXIS_TRANSDUC_2"/>
    <property type="match status" value="1"/>
</dbReference>
<dbReference type="EMBL" id="JBHSOH010000014">
    <property type="protein sequence ID" value="MFC5849087.1"/>
    <property type="molecule type" value="Genomic_DNA"/>
</dbReference>
<dbReference type="Proteomes" id="UP001595979">
    <property type="component" value="Unassembled WGS sequence"/>
</dbReference>
<gene>
    <name evidence="8" type="ORF">ACFPQ6_12280</name>
</gene>
<feature type="domain" description="HAMP" evidence="7">
    <location>
        <begin position="384"/>
        <end position="436"/>
    </location>
</feature>
<dbReference type="PANTHER" id="PTHR32089:SF114">
    <property type="entry name" value="METHYL-ACCEPTING CHEMOTAXIS PROTEIN MCPB"/>
    <property type="match status" value="1"/>
</dbReference>
<feature type="domain" description="HAMP" evidence="7">
    <location>
        <begin position="446"/>
        <end position="497"/>
    </location>
</feature>
<dbReference type="InterPro" id="IPR004089">
    <property type="entry name" value="MCPsignal_dom"/>
</dbReference>
<dbReference type="Pfam" id="PF00672">
    <property type="entry name" value="HAMP"/>
    <property type="match status" value="1"/>
</dbReference>
<evidence type="ECO:0000256" key="3">
    <source>
        <dbReference type="PROSITE-ProRule" id="PRU00284"/>
    </source>
</evidence>